<name>A0A3B0RV17_9ZZZZ</name>
<gene>
    <name evidence="2" type="ORF">MNBD_ALPHA02-48</name>
</gene>
<keyword evidence="1" id="KW-1133">Transmembrane helix</keyword>
<dbReference type="AlphaFoldDB" id="A0A3B0RV17"/>
<reference evidence="2" key="1">
    <citation type="submission" date="2018-06" db="EMBL/GenBank/DDBJ databases">
        <authorList>
            <person name="Zhirakovskaya E."/>
        </authorList>
    </citation>
    <scope>NUCLEOTIDE SEQUENCE</scope>
</reference>
<feature type="transmembrane region" description="Helical" evidence="1">
    <location>
        <begin position="53"/>
        <end position="71"/>
    </location>
</feature>
<keyword evidence="1" id="KW-0812">Transmembrane</keyword>
<protein>
    <submittedName>
        <fullName evidence="2">Uncharacterized protein</fullName>
    </submittedName>
</protein>
<dbReference type="EMBL" id="UOED01000032">
    <property type="protein sequence ID" value="VAV88343.1"/>
    <property type="molecule type" value="Genomic_DNA"/>
</dbReference>
<keyword evidence="1" id="KW-0472">Membrane</keyword>
<evidence type="ECO:0000313" key="2">
    <source>
        <dbReference type="EMBL" id="VAV88343.1"/>
    </source>
</evidence>
<evidence type="ECO:0000256" key="1">
    <source>
        <dbReference type="SAM" id="Phobius"/>
    </source>
</evidence>
<organism evidence="2">
    <name type="scientific">hydrothermal vent metagenome</name>
    <dbReference type="NCBI Taxonomy" id="652676"/>
    <lineage>
        <taxon>unclassified sequences</taxon>
        <taxon>metagenomes</taxon>
        <taxon>ecological metagenomes</taxon>
    </lineage>
</organism>
<feature type="transmembrane region" description="Helical" evidence="1">
    <location>
        <begin position="23"/>
        <end position="41"/>
    </location>
</feature>
<proteinExistence type="predicted"/>
<accession>A0A3B0RV17</accession>
<sequence length="103" mass="12163">MNNKKMNDDKKYLFDNPQNIKRVLYALYGSCLILFGLDFVINRHIYHSWENIWGFYPIYGFVGCVVLVLVATGMRRFLMRPEDYYDSEEEKSKLKTGGHNVDV</sequence>